<accession>A0AC61RAK5</accession>
<reference evidence="1" key="1">
    <citation type="submission" date="2019-04" db="EMBL/GenBank/DDBJ databases">
        <title>Microbes associate with the intestines of laboratory mice.</title>
        <authorList>
            <person name="Navarre W."/>
            <person name="Wong E."/>
            <person name="Huang K."/>
            <person name="Tropini C."/>
            <person name="Ng K."/>
            <person name="Yu B."/>
        </authorList>
    </citation>
    <scope>NUCLEOTIDE SEQUENCE</scope>
    <source>
        <strain evidence="1">NM09_H32</strain>
    </source>
</reference>
<proteinExistence type="predicted"/>
<dbReference type="EMBL" id="SRYG01000002">
    <property type="protein sequence ID" value="TGY67129.1"/>
    <property type="molecule type" value="Genomic_DNA"/>
</dbReference>
<protein>
    <submittedName>
        <fullName evidence="1">Uncharacterized protein</fullName>
    </submittedName>
</protein>
<sequence length="158" mass="17451">MSIDALFGAIAQVATYLLPVLGVVALIYLILLIKTLIETLKDVSLTLLTAESELKKLDGPLSTVESLSKTVDDVHGATRKMVTKATATLNKDMEQAKSWMTKKKEELAAKKDELSAKLNKEKEVLKADVDVIQNAVQDDPYEEEEIIYVRDESGKEAE</sequence>
<evidence type="ECO:0000313" key="2">
    <source>
        <dbReference type="Proteomes" id="UP000308836"/>
    </source>
</evidence>
<gene>
    <name evidence="1" type="ORF">E5336_01580</name>
</gene>
<dbReference type="Proteomes" id="UP000308836">
    <property type="component" value="Unassembled WGS sequence"/>
</dbReference>
<organism evidence="1 2">
    <name type="scientific">Dubosiella muris</name>
    <dbReference type="NCBI Taxonomy" id="3038133"/>
    <lineage>
        <taxon>Bacteria</taxon>
        <taxon>Bacillati</taxon>
        <taxon>Bacillota</taxon>
        <taxon>Erysipelotrichia</taxon>
        <taxon>Erysipelotrichales</taxon>
        <taxon>Erysipelotrichaceae</taxon>
        <taxon>Dubosiella</taxon>
    </lineage>
</organism>
<evidence type="ECO:0000313" key="1">
    <source>
        <dbReference type="EMBL" id="TGY67129.1"/>
    </source>
</evidence>
<comment type="caution">
    <text evidence="1">The sequence shown here is derived from an EMBL/GenBank/DDBJ whole genome shotgun (WGS) entry which is preliminary data.</text>
</comment>
<name>A0AC61RAK5_9FIRM</name>
<keyword evidence="2" id="KW-1185">Reference proteome</keyword>